<keyword evidence="1" id="KW-0812">Transmembrane</keyword>
<evidence type="ECO:0008006" key="4">
    <source>
        <dbReference type="Google" id="ProtNLM"/>
    </source>
</evidence>
<accession>A0A232F0C7</accession>
<gene>
    <name evidence="2" type="ORF">TSAR_008919</name>
</gene>
<keyword evidence="1" id="KW-0472">Membrane</keyword>
<feature type="transmembrane region" description="Helical" evidence="1">
    <location>
        <begin position="217"/>
        <end position="237"/>
    </location>
</feature>
<keyword evidence="3" id="KW-1185">Reference proteome</keyword>
<reference evidence="2 3" key="1">
    <citation type="journal article" date="2017" name="Curr. Biol.">
        <title>The Evolution of Venom by Co-option of Single-Copy Genes.</title>
        <authorList>
            <person name="Martinson E.O."/>
            <person name="Mrinalini"/>
            <person name="Kelkar Y.D."/>
            <person name="Chang C.H."/>
            <person name="Werren J.H."/>
        </authorList>
    </citation>
    <scope>NUCLEOTIDE SEQUENCE [LARGE SCALE GENOMIC DNA]</scope>
    <source>
        <strain evidence="2 3">Alberta</strain>
        <tissue evidence="2">Whole body</tissue>
    </source>
</reference>
<feature type="transmembrane region" description="Helical" evidence="1">
    <location>
        <begin position="86"/>
        <end position="108"/>
    </location>
</feature>
<keyword evidence="1" id="KW-1133">Transmembrane helix</keyword>
<name>A0A232F0C7_9HYME</name>
<dbReference type="EMBL" id="NNAY01001366">
    <property type="protein sequence ID" value="OXU24226.1"/>
    <property type="molecule type" value="Genomic_DNA"/>
</dbReference>
<comment type="caution">
    <text evidence="2">The sequence shown here is derived from an EMBL/GenBank/DDBJ whole genome shotgun (WGS) entry which is preliminary data.</text>
</comment>
<sequence length="248" mass="28177">MEDFSSPSCQDSSWPVTTSNFDNQHIPLGFVEAGKPLPGIVQSAGDSSFFDSVLQQQQQNWQSSNFMEDSGRSRREDVEPCTCRRYLIFFTFLLVLVGFVVVLPVVLLSTDTCVLLESSSQMALPHDINEPPPSYDQLFGHGLDHQRLPASYVVSSHEPRRPQHPVHDIVFPTSANNQPIPVSNPRQQPRPRPYNPLIFNIENQLQEREVQRQVRTLKIIGCLFIVFIFITASSLILSREFRRNPGED</sequence>
<protein>
    <recommendedName>
        <fullName evidence="4">Transmembrane protein</fullName>
    </recommendedName>
</protein>
<dbReference type="AlphaFoldDB" id="A0A232F0C7"/>
<organism evidence="2 3">
    <name type="scientific">Trichomalopsis sarcophagae</name>
    <dbReference type="NCBI Taxonomy" id="543379"/>
    <lineage>
        <taxon>Eukaryota</taxon>
        <taxon>Metazoa</taxon>
        <taxon>Ecdysozoa</taxon>
        <taxon>Arthropoda</taxon>
        <taxon>Hexapoda</taxon>
        <taxon>Insecta</taxon>
        <taxon>Pterygota</taxon>
        <taxon>Neoptera</taxon>
        <taxon>Endopterygota</taxon>
        <taxon>Hymenoptera</taxon>
        <taxon>Apocrita</taxon>
        <taxon>Proctotrupomorpha</taxon>
        <taxon>Chalcidoidea</taxon>
        <taxon>Pteromalidae</taxon>
        <taxon>Pteromalinae</taxon>
        <taxon>Trichomalopsis</taxon>
    </lineage>
</organism>
<dbReference type="Proteomes" id="UP000215335">
    <property type="component" value="Unassembled WGS sequence"/>
</dbReference>
<proteinExistence type="predicted"/>
<evidence type="ECO:0000313" key="3">
    <source>
        <dbReference type="Proteomes" id="UP000215335"/>
    </source>
</evidence>
<evidence type="ECO:0000313" key="2">
    <source>
        <dbReference type="EMBL" id="OXU24226.1"/>
    </source>
</evidence>
<evidence type="ECO:0000256" key="1">
    <source>
        <dbReference type="SAM" id="Phobius"/>
    </source>
</evidence>